<dbReference type="AlphaFoldDB" id="A0A9P1J353"/>
<protein>
    <submittedName>
        <fullName evidence="1">Uncharacterized protein</fullName>
    </submittedName>
</protein>
<sequence>MEVRNSELRSDHSERACSFRTFRQGPFRSGLPPMDFSGRIHLYRVDIPLSAKKIRGYSAKVPGPAKYFISTKTLLEPYFL</sequence>
<organism evidence="1 2">
    <name type="scientific">Caenorhabditis angaria</name>
    <dbReference type="NCBI Taxonomy" id="860376"/>
    <lineage>
        <taxon>Eukaryota</taxon>
        <taxon>Metazoa</taxon>
        <taxon>Ecdysozoa</taxon>
        <taxon>Nematoda</taxon>
        <taxon>Chromadorea</taxon>
        <taxon>Rhabditida</taxon>
        <taxon>Rhabditina</taxon>
        <taxon>Rhabditomorpha</taxon>
        <taxon>Rhabditoidea</taxon>
        <taxon>Rhabditidae</taxon>
        <taxon>Peloderinae</taxon>
        <taxon>Caenorhabditis</taxon>
    </lineage>
</organism>
<name>A0A9P1J353_9PELO</name>
<dbReference type="EMBL" id="CANHGI010000006">
    <property type="protein sequence ID" value="CAI5455780.1"/>
    <property type="molecule type" value="Genomic_DNA"/>
</dbReference>
<proteinExistence type="predicted"/>
<accession>A0A9P1J353</accession>
<reference evidence="1" key="1">
    <citation type="submission" date="2022-11" db="EMBL/GenBank/DDBJ databases">
        <authorList>
            <person name="Kikuchi T."/>
        </authorList>
    </citation>
    <scope>NUCLEOTIDE SEQUENCE</scope>
    <source>
        <strain evidence="1">PS1010</strain>
    </source>
</reference>
<dbReference type="Proteomes" id="UP001152747">
    <property type="component" value="Unassembled WGS sequence"/>
</dbReference>
<gene>
    <name evidence="1" type="ORF">CAMP_LOCUS18417</name>
</gene>
<comment type="caution">
    <text evidence="1">The sequence shown here is derived from an EMBL/GenBank/DDBJ whole genome shotgun (WGS) entry which is preliminary data.</text>
</comment>
<keyword evidence="2" id="KW-1185">Reference proteome</keyword>
<evidence type="ECO:0000313" key="1">
    <source>
        <dbReference type="EMBL" id="CAI5455780.1"/>
    </source>
</evidence>
<evidence type="ECO:0000313" key="2">
    <source>
        <dbReference type="Proteomes" id="UP001152747"/>
    </source>
</evidence>